<protein>
    <submittedName>
        <fullName evidence="9">Potassium uptake protein, integral membrane component TrkH</fullName>
    </submittedName>
</protein>
<evidence type="ECO:0000256" key="7">
    <source>
        <dbReference type="ARBA" id="ARBA00023136"/>
    </source>
</evidence>
<evidence type="ECO:0000256" key="6">
    <source>
        <dbReference type="ARBA" id="ARBA00023065"/>
    </source>
</evidence>
<feature type="transmembrane region" description="Helical" evidence="8">
    <location>
        <begin position="186"/>
        <end position="206"/>
    </location>
</feature>
<evidence type="ECO:0000313" key="9">
    <source>
        <dbReference type="EMBL" id="CDR30504.1"/>
    </source>
</evidence>
<comment type="subcellular location">
    <subcellularLocation>
        <location evidence="1">Cell membrane</location>
        <topology evidence="1">Multi-pass membrane protein</topology>
    </subcellularLocation>
</comment>
<keyword evidence="10" id="KW-1185">Reference proteome</keyword>
<evidence type="ECO:0000256" key="1">
    <source>
        <dbReference type="ARBA" id="ARBA00004651"/>
    </source>
</evidence>
<dbReference type="STRING" id="35623.Aocu_04310"/>
<dbReference type="GO" id="GO:0005886">
    <property type="term" value="C:plasma membrane"/>
    <property type="evidence" value="ECO:0007669"/>
    <property type="project" value="UniProtKB-SubCell"/>
</dbReference>
<accession>A0A061AAT3</accession>
<evidence type="ECO:0000256" key="3">
    <source>
        <dbReference type="ARBA" id="ARBA00022475"/>
    </source>
</evidence>
<keyword evidence="4 8" id="KW-0812">Transmembrane</keyword>
<dbReference type="PANTHER" id="PTHR32024">
    <property type="entry name" value="TRK SYSTEM POTASSIUM UPTAKE PROTEIN TRKG-RELATED"/>
    <property type="match status" value="1"/>
</dbReference>
<dbReference type="GO" id="GO:0008324">
    <property type="term" value="F:monoatomic cation transmembrane transporter activity"/>
    <property type="evidence" value="ECO:0007669"/>
    <property type="project" value="InterPro"/>
</dbReference>
<evidence type="ECO:0000256" key="4">
    <source>
        <dbReference type="ARBA" id="ARBA00022692"/>
    </source>
</evidence>
<feature type="transmembrane region" description="Helical" evidence="8">
    <location>
        <begin position="337"/>
        <end position="357"/>
    </location>
</feature>
<feature type="transmembrane region" description="Helical" evidence="8">
    <location>
        <begin position="71"/>
        <end position="95"/>
    </location>
</feature>
<feature type="transmembrane region" description="Helical" evidence="8">
    <location>
        <begin position="218"/>
        <end position="240"/>
    </location>
</feature>
<dbReference type="AlphaFoldDB" id="A0A061AAT3"/>
<evidence type="ECO:0000256" key="8">
    <source>
        <dbReference type="SAM" id="Phobius"/>
    </source>
</evidence>
<reference evidence="10" key="1">
    <citation type="submission" date="2014-05" db="EMBL/GenBank/DDBJ databases">
        <authorList>
            <person name="Kube M."/>
        </authorList>
    </citation>
    <scope>NUCLEOTIDE SEQUENCE [LARGE SCALE GENOMIC DNA]</scope>
</reference>
<dbReference type="PATRIC" id="fig|35623.3.peg.432"/>
<evidence type="ECO:0000256" key="2">
    <source>
        <dbReference type="ARBA" id="ARBA00022448"/>
    </source>
</evidence>
<keyword evidence="6" id="KW-0406">Ion transport</keyword>
<keyword evidence="7 8" id="KW-0472">Membrane</keyword>
<keyword evidence="5 8" id="KW-1133">Transmembrane helix</keyword>
<dbReference type="GO" id="GO:0030001">
    <property type="term" value="P:metal ion transport"/>
    <property type="evidence" value="ECO:0007669"/>
    <property type="project" value="UniProtKB-ARBA"/>
</dbReference>
<dbReference type="Pfam" id="PF02386">
    <property type="entry name" value="TrkH"/>
    <property type="match status" value="1"/>
</dbReference>
<dbReference type="FunCoup" id="A0A061AAT3">
    <property type="interactions" value="154"/>
</dbReference>
<dbReference type="KEGG" id="aoc:Aocu_04310"/>
<sequence>MKKLTPYAVIILSFFSIVLTGSILLVLPISKSGVGALSYVDALFISTSAVTITGLSPVSNLSILLSPFGKVVLAALIQIGGLSVVTISVFVMYLIGAKIGIGNRVLIKESLNQNNMSGMVKLVKRIVVFTLVIELVGFIINMFVFLPDYELMDAIGISAFHAISSFNNAGFDILGDQSLQAYNGHVLLNLSTAILIMLGGLGFIVLNDLFEKRSYKRLMIHSKVVLMMNLVLWVSGILIFKFSQNHQESLTWLEAFFLSVTARTAGFTTINMQELSGITTLILMVLMFIGASPASTGGGIKTTTVYTLFVGARSYARGTQTTTHQRLIGHETRHKASILLTVSILIIIVSTSILLSVENISLDEALFESISAFANVGLTINITAGLNDISKIMLSIVMFIGRVGPLTMISLLNTNWYRKDLQSLEYIEEKMMIG</sequence>
<evidence type="ECO:0000313" key="10">
    <source>
        <dbReference type="Proteomes" id="UP000032434"/>
    </source>
</evidence>
<feature type="transmembrane region" description="Helical" evidence="8">
    <location>
        <begin position="39"/>
        <end position="59"/>
    </location>
</feature>
<feature type="transmembrane region" description="Helical" evidence="8">
    <location>
        <begin position="126"/>
        <end position="146"/>
    </location>
</feature>
<feature type="transmembrane region" description="Helical" evidence="8">
    <location>
        <begin position="6"/>
        <end position="27"/>
    </location>
</feature>
<dbReference type="Proteomes" id="UP000032434">
    <property type="component" value="Chromosome 1"/>
</dbReference>
<dbReference type="RefSeq" id="WP_045749045.1">
    <property type="nucleotide sequence ID" value="NZ_FUZK01000003.1"/>
</dbReference>
<keyword evidence="3" id="KW-1003">Cell membrane</keyword>
<dbReference type="EMBL" id="LK028559">
    <property type="protein sequence ID" value="CDR30504.1"/>
    <property type="molecule type" value="Genomic_DNA"/>
</dbReference>
<name>A0A061AAT3_9MOLU</name>
<dbReference type="InterPro" id="IPR003445">
    <property type="entry name" value="Cat_transpt"/>
</dbReference>
<feature type="transmembrane region" description="Helical" evidence="8">
    <location>
        <begin position="392"/>
        <end position="412"/>
    </location>
</feature>
<dbReference type="OrthoDB" id="9810952at2"/>
<dbReference type="PANTHER" id="PTHR32024:SF1">
    <property type="entry name" value="KTR SYSTEM POTASSIUM UPTAKE PROTEIN B"/>
    <property type="match status" value="1"/>
</dbReference>
<dbReference type="HOGENOM" id="CLU_026429_0_1_14"/>
<organism evidence="9 10">
    <name type="scientific">Acholeplasma oculi</name>
    <dbReference type="NCBI Taxonomy" id="35623"/>
    <lineage>
        <taxon>Bacteria</taxon>
        <taxon>Bacillati</taxon>
        <taxon>Mycoplasmatota</taxon>
        <taxon>Mollicutes</taxon>
        <taxon>Acholeplasmatales</taxon>
        <taxon>Acholeplasmataceae</taxon>
        <taxon>Acholeplasma</taxon>
    </lineage>
</organism>
<proteinExistence type="predicted"/>
<gene>
    <name evidence="9" type="primary">trkH</name>
    <name evidence="9" type="ORF">Aocu_04310</name>
</gene>
<feature type="transmembrane region" description="Helical" evidence="8">
    <location>
        <begin position="275"/>
        <end position="292"/>
    </location>
</feature>
<dbReference type="InParanoid" id="A0A061AAT3"/>
<evidence type="ECO:0000256" key="5">
    <source>
        <dbReference type="ARBA" id="ARBA00022989"/>
    </source>
</evidence>
<keyword evidence="2" id="KW-0813">Transport</keyword>